<comment type="subcellular location">
    <subcellularLocation>
        <location evidence="1 9">Cell membrane</location>
        <topology evidence="1 9">Single-pass membrane protein</topology>
    </subcellularLocation>
</comment>
<evidence type="ECO:0000256" key="10">
    <source>
        <dbReference type="SAM" id="MobiDB-lite"/>
    </source>
</evidence>
<dbReference type="PANTHER" id="PTHR42982">
    <property type="entry name" value="SEC-INDEPENDENT PROTEIN TRANSLOCASE PROTEIN TATA"/>
    <property type="match status" value="1"/>
</dbReference>
<keyword evidence="8 9" id="KW-0472">Membrane</keyword>
<protein>
    <recommendedName>
        <fullName evidence="9">Sec-independent protein translocase protein TatA</fullName>
    </recommendedName>
</protein>
<dbReference type="Gene3D" id="1.20.5.3310">
    <property type="match status" value="1"/>
</dbReference>
<proteinExistence type="inferred from homology"/>
<dbReference type="KEGG" id="pfre:RM25_1288"/>
<dbReference type="InterPro" id="IPR006312">
    <property type="entry name" value="TatA/E"/>
</dbReference>
<dbReference type="GO" id="GO:0008320">
    <property type="term" value="F:protein transmembrane transporter activity"/>
    <property type="evidence" value="ECO:0007669"/>
    <property type="project" value="UniProtKB-UniRule"/>
</dbReference>
<evidence type="ECO:0000256" key="9">
    <source>
        <dbReference type="HAMAP-Rule" id="MF_00236"/>
    </source>
</evidence>
<feature type="region of interest" description="Disordered" evidence="10">
    <location>
        <begin position="44"/>
        <end position="102"/>
    </location>
</feature>
<evidence type="ECO:0000256" key="1">
    <source>
        <dbReference type="ARBA" id="ARBA00004162"/>
    </source>
</evidence>
<dbReference type="Pfam" id="PF02416">
    <property type="entry name" value="TatA_B_E"/>
    <property type="match status" value="1"/>
</dbReference>
<evidence type="ECO:0000256" key="2">
    <source>
        <dbReference type="ARBA" id="ARBA00022448"/>
    </source>
</evidence>
<organism evidence="11">
    <name type="scientific">Propionibacterium freudenreichii subsp. freudenreichii</name>
    <dbReference type="NCBI Taxonomy" id="66712"/>
    <lineage>
        <taxon>Bacteria</taxon>
        <taxon>Bacillati</taxon>
        <taxon>Actinomycetota</taxon>
        <taxon>Actinomycetes</taxon>
        <taxon>Propionibacteriales</taxon>
        <taxon>Propionibacteriaceae</taxon>
        <taxon>Propionibacterium</taxon>
    </lineage>
</organism>
<keyword evidence="5 9" id="KW-0653">Protein transport</keyword>
<dbReference type="PATRIC" id="fig|66712.6.peg.1318"/>
<evidence type="ECO:0000256" key="5">
    <source>
        <dbReference type="ARBA" id="ARBA00022927"/>
    </source>
</evidence>
<evidence type="ECO:0000256" key="3">
    <source>
        <dbReference type="ARBA" id="ARBA00022475"/>
    </source>
</evidence>
<keyword evidence="3 9" id="KW-1003">Cell membrane</keyword>
<dbReference type="EMBL" id="LM676441">
    <property type="protein sequence ID" value="CEP27679.1"/>
    <property type="molecule type" value="Genomic_DNA"/>
</dbReference>
<dbReference type="PANTHER" id="PTHR42982:SF1">
    <property type="entry name" value="SEC-INDEPENDENT PROTEIN TRANSLOCASE PROTEIN TATA"/>
    <property type="match status" value="1"/>
</dbReference>
<accession>A0A068VQQ5</accession>
<comment type="subunit">
    <text evidence="9">The Tat system comprises two distinct complexes: a TatABC complex, containing multiple copies of TatA, TatB and TatC subunits, and a separate TatA complex, containing only TatA subunits. Substrates initially bind to the TatABC complex, which probably triggers association of the separate TatA complex to form the active translocon.</text>
</comment>
<keyword evidence="4 9" id="KW-0812">Transmembrane</keyword>
<keyword evidence="6 9" id="KW-1133">Transmembrane helix</keyword>
<comment type="function">
    <text evidence="9">Part of the twin-arginine translocation (Tat) system that transports large folded proteins containing a characteristic twin-arginine motif in their signal peptide across membranes. TatA could form the protein-conducting channel of the Tat system.</text>
</comment>
<evidence type="ECO:0000256" key="6">
    <source>
        <dbReference type="ARBA" id="ARBA00022989"/>
    </source>
</evidence>
<dbReference type="InterPro" id="IPR003369">
    <property type="entry name" value="TatA/B/E"/>
</dbReference>
<evidence type="ECO:0000256" key="7">
    <source>
        <dbReference type="ARBA" id="ARBA00023010"/>
    </source>
</evidence>
<evidence type="ECO:0000256" key="4">
    <source>
        <dbReference type="ARBA" id="ARBA00022692"/>
    </source>
</evidence>
<dbReference type="GO" id="GO:0033281">
    <property type="term" value="C:TAT protein transport complex"/>
    <property type="evidence" value="ECO:0007669"/>
    <property type="project" value="UniProtKB-UniRule"/>
</dbReference>
<name>A0A068VQQ5_PROFF</name>
<keyword evidence="2 9" id="KW-0813">Transport</keyword>
<comment type="similarity">
    <text evidence="9">Belongs to the TatA/E family.</text>
</comment>
<evidence type="ECO:0000313" key="11">
    <source>
        <dbReference type="EMBL" id="CEP27679.1"/>
    </source>
</evidence>
<dbReference type="HAMAP" id="MF_00236">
    <property type="entry name" value="TatA_E"/>
    <property type="match status" value="1"/>
</dbReference>
<feature type="compositionally biased region" description="Low complexity" evidence="10">
    <location>
        <begin position="57"/>
        <end position="80"/>
    </location>
</feature>
<keyword evidence="7 9" id="KW-0811">Translocation</keyword>
<dbReference type="GO" id="GO:0043953">
    <property type="term" value="P:protein transport by the Tat complex"/>
    <property type="evidence" value="ECO:0007669"/>
    <property type="project" value="UniProtKB-UniRule"/>
</dbReference>
<gene>
    <name evidence="9" type="primary">tatA</name>
    <name evidence="11" type="ORF">PFCIRM138_04945</name>
</gene>
<dbReference type="AlphaFoldDB" id="A0A068VQQ5"/>
<sequence length="102" mass="10414">MDLGWQELLIVLLIALLVFGGSKLAGLGKASGKAIREFKEETQGLNAKKNAQGQADAQASQPAVPPTVVTPNTAQPQSGQGAQGQPGGQVVNGEVVDPPQNS</sequence>
<dbReference type="NCBIfam" id="TIGR01411">
    <property type="entry name" value="tatAE"/>
    <property type="match status" value="1"/>
</dbReference>
<reference evidence="11" key="1">
    <citation type="submission" date="2014-08" db="EMBL/GenBank/DDBJ databases">
        <authorList>
            <person name="Falentin Helene"/>
        </authorList>
    </citation>
    <scope>NUCLEOTIDE SEQUENCE</scope>
</reference>
<feature type="compositionally biased region" description="Polar residues" evidence="10">
    <location>
        <begin position="44"/>
        <end position="55"/>
    </location>
</feature>
<evidence type="ECO:0000256" key="8">
    <source>
        <dbReference type="ARBA" id="ARBA00023136"/>
    </source>
</evidence>